<dbReference type="OMA" id="HKEFAIT"/>
<reference evidence="4" key="3">
    <citation type="submission" date="2025-09" db="UniProtKB">
        <authorList>
            <consortium name="Ensembl"/>
        </authorList>
    </citation>
    <scope>IDENTIFICATION</scope>
</reference>
<organism evidence="4 5">
    <name type="scientific">Sparus aurata</name>
    <name type="common">Gilthead sea bream</name>
    <dbReference type="NCBI Taxonomy" id="8175"/>
    <lineage>
        <taxon>Eukaryota</taxon>
        <taxon>Metazoa</taxon>
        <taxon>Chordata</taxon>
        <taxon>Craniata</taxon>
        <taxon>Vertebrata</taxon>
        <taxon>Euteleostomi</taxon>
        <taxon>Actinopterygii</taxon>
        <taxon>Neopterygii</taxon>
        <taxon>Teleostei</taxon>
        <taxon>Neoteleostei</taxon>
        <taxon>Acanthomorphata</taxon>
        <taxon>Eupercaria</taxon>
        <taxon>Spariformes</taxon>
        <taxon>Sparidae</taxon>
        <taxon>Sparus</taxon>
    </lineage>
</organism>
<keyword evidence="5" id="KW-1185">Reference proteome</keyword>
<dbReference type="InterPro" id="IPR013787">
    <property type="entry name" value="S100_Ca-bd_sub"/>
</dbReference>
<dbReference type="Gene3D" id="1.10.238.10">
    <property type="entry name" value="EF-hand"/>
    <property type="match status" value="1"/>
</dbReference>
<evidence type="ECO:0000313" key="5">
    <source>
        <dbReference type="Proteomes" id="UP000472265"/>
    </source>
</evidence>
<dbReference type="Proteomes" id="UP000472265">
    <property type="component" value="Chromosome 17"/>
</dbReference>
<reference evidence="4" key="1">
    <citation type="submission" date="2021-04" db="EMBL/GenBank/DDBJ databases">
        <authorList>
            <consortium name="Wellcome Sanger Institute Data Sharing"/>
        </authorList>
    </citation>
    <scope>NUCLEOTIDE SEQUENCE [LARGE SCALE GENOMIC DNA]</scope>
</reference>
<dbReference type="PROSITE" id="PS00018">
    <property type="entry name" value="EF_HAND_1"/>
    <property type="match status" value="1"/>
</dbReference>
<name>A0A671W9E4_SPAAU</name>
<dbReference type="Pfam" id="PF00036">
    <property type="entry name" value="EF-hand_1"/>
    <property type="match status" value="1"/>
</dbReference>
<dbReference type="InParanoid" id="A0A671W9E4"/>
<dbReference type="GO" id="GO:0005509">
    <property type="term" value="F:calcium ion binding"/>
    <property type="evidence" value="ECO:0007669"/>
    <property type="project" value="InterPro"/>
</dbReference>
<evidence type="ECO:0000259" key="3">
    <source>
        <dbReference type="PROSITE" id="PS50222"/>
    </source>
</evidence>
<proteinExistence type="predicted"/>
<keyword evidence="1" id="KW-0479">Metal-binding</keyword>
<dbReference type="SUPFAM" id="SSF47473">
    <property type="entry name" value="EF-hand"/>
    <property type="match status" value="1"/>
</dbReference>
<dbReference type="SMART" id="SM00054">
    <property type="entry name" value="EFh"/>
    <property type="match status" value="1"/>
</dbReference>
<dbReference type="PROSITE" id="PS50222">
    <property type="entry name" value="EF_HAND_2"/>
    <property type="match status" value="1"/>
</dbReference>
<feature type="domain" description="EF-hand" evidence="3">
    <location>
        <begin position="47"/>
        <end position="82"/>
    </location>
</feature>
<dbReference type="AlphaFoldDB" id="A0A671W9E4"/>
<protein>
    <recommendedName>
        <fullName evidence="3">EF-hand domain-containing protein</fullName>
    </recommendedName>
</protein>
<evidence type="ECO:0000313" key="4">
    <source>
        <dbReference type="Ensembl" id="ENSSAUP00010035249.1"/>
    </source>
</evidence>
<dbReference type="InterPro" id="IPR002048">
    <property type="entry name" value="EF_hand_dom"/>
</dbReference>
<dbReference type="Ensembl" id="ENSSAUT00010037137.1">
    <property type="protein sequence ID" value="ENSSAUP00010035249.1"/>
    <property type="gene ID" value="ENSSAUG00010014923.1"/>
</dbReference>
<accession>A0A671W9E4</accession>
<reference evidence="4" key="2">
    <citation type="submission" date="2025-08" db="UniProtKB">
        <authorList>
            <consortium name="Ensembl"/>
        </authorList>
    </citation>
    <scope>IDENTIFICATION</scope>
</reference>
<evidence type="ECO:0000256" key="2">
    <source>
        <dbReference type="ARBA" id="ARBA00022837"/>
    </source>
</evidence>
<dbReference type="GeneTree" id="ENSGT01150000287010"/>
<evidence type="ECO:0000256" key="1">
    <source>
        <dbReference type="ARBA" id="ARBA00022723"/>
    </source>
</evidence>
<sequence>MSKIISSIALLQAVFDEHAGKDGDPKTLTKKEVADLLKNDNFPIEPSNQAEADQFFNMLDGDGDGVVTFREFGTFVLALSEI</sequence>
<dbReference type="InterPro" id="IPR011992">
    <property type="entry name" value="EF-hand-dom_pair"/>
</dbReference>
<keyword evidence="2" id="KW-0106">Calcium</keyword>
<dbReference type="Pfam" id="PF01023">
    <property type="entry name" value="S_100"/>
    <property type="match status" value="1"/>
</dbReference>
<dbReference type="InterPro" id="IPR018247">
    <property type="entry name" value="EF_Hand_1_Ca_BS"/>
</dbReference>